<proteinExistence type="predicted"/>
<evidence type="ECO:0000313" key="3">
    <source>
        <dbReference type="Proteomes" id="UP000288859"/>
    </source>
</evidence>
<dbReference type="PANTHER" id="PTHR28054:SF1">
    <property type="entry name" value="RNA POLYMERASE I-SPECIFIC TRANSCRIPTION INITIATION FACTOR RRN10"/>
    <property type="match status" value="1"/>
</dbReference>
<evidence type="ECO:0000313" key="2">
    <source>
        <dbReference type="EMBL" id="RVX66060.1"/>
    </source>
</evidence>
<evidence type="ECO:0000256" key="1">
    <source>
        <dbReference type="SAM" id="MobiDB-lite"/>
    </source>
</evidence>
<organism evidence="2 3">
    <name type="scientific">Exophiala mesophila</name>
    <name type="common">Black yeast-like fungus</name>
    <dbReference type="NCBI Taxonomy" id="212818"/>
    <lineage>
        <taxon>Eukaryota</taxon>
        <taxon>Fungi</taxon>
        <taxon>Dikarya</taxon>
        <taxon>Ascomycota</taxon>
        <taxon>Pezizomycotina</taxon>
        <taxon>Eurotiomycetes</taxon>
        <taxon>Chaetothyriomycetidae</taxon>
        <taxon>Chaetothyriales</taxon>
        <taxon>Herpotrichiellaceae</taxon>
        <taxon>Exophiala</taxon>
    </lineage>
</organism>
<dbReference type="EMBL" id="NAJM01000070">
    <property type="protein sequence ID" value="RVX66060.1"/>
    <property type="molecule type" value="Genomic_DNA"/>
</dbReference>
<protein>
    <submittedName>
        <fullName evidence="2">Uncharacterized protein</fullName>
    </submittedName>
</protein>
<dbReference type="AlphaFoldDB" id="A0A438MR08"/>
<gene>
    <name evidence="2" type="ORF">B0A52_09994</name>
</gene>
<sequence>MPQSPPPEPQILKGGSDARPSGSPHPHRRRTSLYDVVAGRVGLNGFLSGEQLQSSNLIASAPEEYLIRRTNIPEQIVDEAAETTDRISTASGLPDSDLLKAIHAYASDFYRSCNRGKPDFDSRSMDETALIAISFLLEELVKQEIGENGDMVFVEPEGLENAPEAPRMTKYQIQGRVHPTPVQRQSSLSDEDILDQEQSPAKRLRR</sequence>
<dbReference type="Proteomes" id="UP000288859">
    <property type="component" value="Unassembled WGS sequence"/>
</dbReference>
<dbReference type="VEuPathDB" id="FungiDB:PV10_02320"/>
<dbReference type="PANTHER" id="PTHR28054">
    <property type="entry name" value="RNA POLYMERASE I-SPECIFIC TRANSCRIPTION INITIATION FACTOR RRN10"/>
    <property type="match status" value="1"/>
</dbReference>
<feature type="region of interest" description="Disordered" evidence="1">
    <location>
        <begin position="172"/>
        <end position="206"/>
    </location>
</feature>
<comment type="caution">
    <text evidence="2">The sequence shown here is derived from an EMBL/GenBank/DDBJ whole genome shotgun (WGS) entry which is preliminary data.</text>
</comment>
<feature type="region of interest" description="Disordered" evidence="1">
    <location>
        <begin position="1"/>
        <end position="30"/>
    </location>
</feature>
<dbReference type="InterPro" id="IPR022793">
    <property type="entry name" value="Rrn10"/>
</dbReference>
<name>A0A438MR08_EXOME</name>
<dbReference type="GO" id="GO:0006360">
    <property type="term" value="P:transcription by RNA polymerase I"/>
    <property type="evidence" value="ECO:0007669"/>
    <property type="project" value="InterPro"/>
</dbReference>
<reference evidence="2 3" key="1">
    <citation type="submission" date="2017-03" db="EMBL/GenBank/DDBJ databases">
        <title>Genomes of endolithic fungi from Antarctica.</title>
        <authorList>
            <person name="Coleine C."/>
            <person name="Masonjones S."/>
            <person name="Stajich J.E."/>
        </authorList>
    </citation>
    <scope>NUCLEOTIDE SEQUENCE [LARGE SCALE GENOMIC DNA]</scope>
    <source>
        <strain evidence="2 3">CCFEE 6314</strain>
    </source>
</reference>
<dbReference type="OrthoDB" id="2565191at2759"/>
<accession>A0A438MR08</accession>